<evidence type="ECO:0000313" key="2">
    <source>
        <dbReference type="Proteomes" id="UP001163324"/>
    </source>
</evidence>
<proteinExistence type="predicted"/>
<dbReference type="Proteomes" id="UP001163324">
    <property type="component" value="Chromosome 3"/>
</dbReference>
<keyword evidence="2" id="KW-1185">Reference proteome</keyword>
<sequence length="998" mass="111405">MPQLGASTSSREKKLRSIIDFAVQLRSSLPAVSDAQSIELLKADVIHHISTLASSVAKSEPGSASSATVRNLEKQGRDLWNLCIRLKRSESYPHDARHLLTRARQFAYCVIEAGRGRGKGRRQGTSNALYMLGLALVAARACMEVDDLDTLRVMLERAAALASVFEGQVMEGEKARLTAVYFSMRLALAWKENQLDVAEHLFNKSQDIQFPDAGSAEALADVLRSMGEGLSVRGDHVMAIKWLRRAYSVINSQDVDKLSGEGVQSRLAICHNLIQGLIATGHSDYVAEATDLVAFVETEIGDKPVVLHWRLEILQKSPNKVFDAESYANLLQRLTRVFDYSEKGFSFLLHHIKELFGKKSKLGRAVLYSFLNQRILHSEKPEWIGRAILLLLWMAASSTEAEDMEADQEVLLGSLNQIYQAMGKPLPPDMSGAAHAMLWKKVEASAAEKSYKVTETWCSVALHDAFSDCGPTNRAKFGRKLIICALGLNDADKAKAAFWSLPEDAQNEALTRYLMFKVSLLSWDCNLGQDCIHYLSKHANEHKSYDILYACVKEAQHAGDKLCTLTALKAIAQRWDSGQISVATLPSILRCSIRLIQLLQDQQDGNEDETGGNQTFCEDTCGAFEKAAECAREGPKDEEGNKVFTIPELQWFRKNSYNIGVSKCNAWDLASLIRMFSACLVFIDCYPQDIPRKDIEDLALTAMRCHFVIAAALVSLARAEDRVDAKLQRYLEMRQHIAAFDDQLLTEVLPQDPGVLHDIVRKRLALSVFDMEGAVELKSWDDLGQIVRKTTDICKDEGVYKAMGDIILRSQTPAKGKVVYAVQGSSNLCPVPLTPMLSANLLVHRSVRFSTMRLIINEIHALEGFDATRLSKYIRCVFQSILPLDDALALTLLDETLQLARECRTHRQQPRPQTDPHPYPHADEGNNVASQLPAEELEWLIATSFNHAIDLYARGESHGVCHPWALKAMDLAAYMDDGEEMAHLLQAKFARLRFEGKW</sequence>
<dbReference type="EMBL" id="CM047942">
    <property type="protein sequence ID" value="KAI9901676.1"/>
    <property type="molecule type" value="Genomic_DNA"/>
</dbReference>
<comment type="caution">
    <text evidence="1">The sequence shown here is derived from an EMBL/GenBank/DDBJ whole genome shotgun (WGS) entry which is preliminary data.</text>
</comment>
<protein>
    <submittedName>
        <fullName evidence="1">Uncharacterized protein</fullName>
    </submittedName>
</protein>
<organism evidence="1 2">
    <name type="scientific">Trichothecium roseum</name>
    <dbReference type="NCBI Taxonomy" id="47278"/>
    <lineage>
        <taxon>Eukaryota</taxon>
        <taxon>Fungi</taxon>
        <taxon>Dikarya</taxon>
        <taxon>Ascomycota</taxon>
        <taxon>Pezizomycotina</taxon>
        <taxon>Sordariomycetes</taxon>
        <taxon>Hypocreomycetidae</taxon>
        <taxon>Hypocreales</taxon>
        <taxon>Hypocreales incertae sedis</taxon>
        <taxon>Trichothecium</taxon>
    </lineage>
</organism>
<evidence type="ECO:0000313" key="1">
    <source>
        <dbReference type="EMBL" id="KAI9901676.1"/>
    </source>
</evidence>
<gene>
    <name evidence="1" type="ORF">N3K66_003493</name>
</gene>
<name>A0ACC0V5K6_9HYPO</name>
<reference evidence="1" key="1">
    <citation type="submission" date="2022-10" db="EMBL/GenBank/DDBJ databases">
        <title>Complete Genome of Trichothecium roseum strain YXFP-22015, a Plant Pathogen Isolated from Citrus.</title>
        <authorList>
            <person name="Wang Y."/>
            <person name="Zhu L."/>
        </authorList>
    </citation>
    <scope>NUCLEOTIDE SEQUENCE</scope>
    <source>
        <strain evidence="1">YXFP-22015</strain>
    </source>
</reference>
<accession>A0ACC0V5K6</accession>